<keyword evidence="1" id="KW-0732">Signal</keyword>
<name>A0A9P6JYE0_9FUNG</name>
<protein>
    <recommendedName>
        <fullName evidence="4">Secreted protein</fullName>
    </recommendedName>
</protein>
<keyword evidence="3" id="KW-1185">Reference proteome</keyword>
<organism evidence="2 3">
    <name type="scientific">Mortierella hygrophila</name>
    <dbReference type="NCBI Taxonomy" id="979708"/>
    <lineage>
        <taxon>Eukaryota</taxon>
        <taxon>Fungi</taxon>
        <taxon>Fungi incertae sedis</taxon>
        <taxon>Mucoromycota</taxon>
        <taxon>Mortierellomycotina</taxon>
        <taxon>Mortierellomycetes</taxon>
        <taxon>Mortierellales</taxon>
        <taxon>Mortierellaceae</taxon>
        <taxon>Mortierella</taxon>
    </lineage>
</organism>
<sequence>MHSRGPLLLLLLITTLNPVTAYWKTEFYPCKDSRTHVGVAVSYLYCDMYKFTKAGYKCNETACVAPSPLCIKDGRDPVDQAKAYLRATGACQDLDRAKFETIKGLDMVEDGEQKQHGYLFTERVRPPRRLFVVRQHSRQ</sequence>
<gene>
    <name evidence="2" type="ORF">EC957_007968</name>
</gene>
<dbReference type="AlphaFoldDB" id="A0A9P6JYE0"/>
<feature type="chain" id="PRO_5040420852" description="Secreted protein" evidence="1">
    <location>
        <begin position="22"/>
        <end position="139"/>
    </location>
</feature>
<evidence type="ECO:0008006" key="4">
    <source>
        <dbReference type="Google" id="ProtNLM"/>
    </source>
</evidence>
<comment type="caution">
    <text evidence="2">The sequence shown here is derived from an EMBL/GenBank/DDBJ whole genome shotgun (WGS) entry which is preliminary data.</text>
</comment>
<accession>A0A9P6JYE0</accession>
<proteinExistence type="predicted"/>
<evidence type="ECO:0000256" key="1">
    <source>
        <dbReference type="SAM" id="SignalP"/>
    </source>
</evidence>
<feature type="signal peptide" evidence="1">
    <location>
        <begin position="1"/>
        <end position="21"/>
    </location>
</feature>
<evidence type="ECO:0000313" key="2">
    <source>
        <dbReference type="EMBL" id="KAF9537556.1"/>
    </source>
</evidence>
<dbReference type="Proteomes" id="UP000723463">
    <property type="component" value="Unassembled WGS sequence"/>
</dbReference>
<evidence type="ECO:0000313" key="3">
    <source>
        <dbReference type="Proteomes" id="UP000723463"/>
    </source>
</evidence>
<reference evidence="2" key="1">
    <citation type="journal article" date="2020" name="Fungal Divers.">
        <title>Resolving the Mortierellaceae phylogeny through synthesis of multi-gene phylogenetics and phylogenomics.</title>
        <authorList>
            <person name="Vandepol N."/>
            <person name="Liber J."/>
            <person name="Desiro A."/>
            <person name="Na H."/>
            <person name="Kennedy M."/>
            <person name="Barry K."/>
            <person name="Grigoriev I.V."/>
            <person name="Miller A.N."/>
            <person name="O'Donnell K."/>
            <person name="Stajich J.E."/>
            <person name="Bonito G."/>
        </authorList>
    </citation>
    <scope>NUCLEOTIDE SEQUENCE</scope>
    <source>
        <strain evidence="2">NRRL 2591</strain>
    </source>
</reference>
<dbReference type="EMBL" id="JAAAXW010000386">
    <property type="protein sequence ID" value="KAF9537556.1"/>
    <property type="molecule type" value="Genomic_DNA"/>
</dbReference>